<sequence>MESRQRLMIFQQNGSGEQKIAGLKKYGKDLFNIEIFEINEELPPVVDDTSGYLPEDLSCDLVLDFLTHQDLSYDLAALCAEKQIAIVSSGKKIPSKWVMTPPT</sequence>
<keyword evidence="2" id="KW-1185">Reference proteome</keyword>
<dbReference type="InterPro" id="IPR003745">
    <property type="entry name" value="DUF166"/>
</dbReference>
<dbReference type="EMBL" id="AP024086">
    <property type="protein sequence ID" value="BCL61077.1"/>
    <property type="molecule type" value="Genomic_DNA"/>
</dbReference>
<organism evidence="1 2">
    <name type="scientific">Desulfomarina profundi</name>
    <dbReference type="NCBI Taxonomy" id="2772557"/>
    <lineage>
        <taxon>Bacteria</taxon>
        <taxon>Pseudomonadati</taxon>
        <taxon>Thermodesulfobacteriota</taxon>
        <taxon>Desulfobulbia</taxon>
        <taxon>Desulfobulbales</taxon>
        <taxon>Desulfobulbaceae</taxon>
        <taxon>Desulfomarina</taxon>
    </lineage>
</organism>
<gene>
    <name evidence="1" type="ORF">DGMP_17700</name>
</gene>
<name>A0A8D5FG80_9BACT</name>
<reference evidence="1" key="1">
    <citation type="submission" date="2020-09" db="EMBL/GenBank/DDBJ databases">
        <title>Desulfogranum mesoprofundum gen. nov., sp. nov., a novel mesophilic, sulfate-reducing chemolithoautotroph isolated from a deep-sea hydrothermal vent chimney in the Suiyo Seamount.</title>
        <authorList>
            <person name="Hashimoto Y."/>
            <person name="Nakagawa S."/>
        </authorList>
    </citation>
    <scope>NUCLEOTIDE SEQUENCE</scope>
    <source>
        <strain evidence="1">KT2</strain>
    </source>
</reference>
<accession>A0A8D5FG80</accession>
<dbReference type="AlphaFoldDB" id="A0A8D5FG80"/>
<dbReference type="Proteomes" id="UP000826725">
    <property type="component" value="Chromosome"/>
</dbReference>
<dbReference type="Pfam" id="PF02593">
    <property type="entry name" value="DUF166"/>
    <property type="match status" value="1"/>
</dbReference>
<evidence type="ECO:0000313" key="1">
    <source>
        <dbReference type="EMBL" id="BCL61077.1"/>
    </source>
</evidence>
<protein>
    <submittedName>
        <fullName evidence="1">Uncharacterized protein</fullName>
    </submittedName>
</protein>
<evidence type="ECO:0000313" key="2">
    <source>
        <dbReference type="Proteomes" id="UP000826725"/>
    </source>
</evidence>
<proteinExistence type="predicted"/>
<dbReference type="KEGG" id="dbk:DGMP_17700"/>